<proteinExistence type="predicted"/>
<reference evidence="1 2" key="1">
    <citation type="submission" date="2023-11" db="EMBL/GenBank/DDBJ databases">
        <title>Halocaridina rubra genome assembly.</title>
        <authorList>
            <person name="Smith C."/>
        </authorList>
    </citation>
    <scope>NUCLEOTIDE SEQUENCE [LARGE SCALE GENOMIC DNA]</scope>
    <source>
        <strain evidence="1">EP-1</strain>
        <tissue evidence="1">Whole</tissue>
    </source>
</reference>
<accession>A0AAN8WS25</accession>
<comment type="caution">
    <text evidence="1">The sequence shown here is derived from an EMBL/GenBank/DDBJ whole genome shotgun (WGS) entry which is preliminary data.</text>
</comment>
<sequence length="67" mass="7730">AIVFARLSFSKMSNYPGCQHQSFCLYRRAVVHSDACHSNHTFVILLNSQIYRDLGDHFVKRISPCKD</sequence>
<name>A0AAN8WS25_HALRR</name>
<dbReference type="EMBL" id="JAXCGZ010015610">
    <property type="protein sequence ID" value="KAK7070007.1"/>
    <property type="molecule type" value="Genomic_DNA"/>
</dbReference>
<gene>
    <name evidence="1" type="ORF">SK128_004960</name>
</gene>
<organism evidence="1 2">
    <name type="scientific">Halocaridina rubra</name>
    <name type="common">Hawaiian red shrimp</name>
    <dbReference type="NCBI Taxonomy" id="373956"/>
    <lineage>
        <taxon>Eukaryota</taxon>
        <taxon>Metazoa</taxon>
        <taxon>Ecdysozoa</taxon>
        <taxon>Arthropoda</taxon>
        <taxon>Crustacea</taxon>
        <taxon>Multicrustacea</taxon>
        <taxon>Malacostraca</taxon>
        <taxon>Eumalacostraca</taxon>
        <taxon>Eucarida</taxon>
        <taxon>Decapoda</taxon>
        <taxon>Pleocyemata</taxon>
        <taxon>Caridea</taxon>
        <taxon>Atyoidea</taxon>
        <taxon>Atyidae</taxon>
        <taxon>Halocaridina</taxon>
    </lineage>
</organism>
<dbReference type="Proteomes" id="UP001381693">
    <property type="component" value="Unassembled WGS sequence"/>
</dbReference>
<evidence type="ECO:0000313" key="2">
    <source>
        <dbReference type="Proteomes" id="UP001381693"/>
    </source>
</evidence>
<dbReference type="AlphaFoldDB" id="A0AAN8WS25"/>
<feature type="non-terminal residue" evidence="1">
    <location>
        <position position="1"/>
    </location>
</feature>
<evidence type="ECO:0000313" key="1">
    <source>
        <dbReference type="EMBL" id="KAK7070007.1"/>
    </source>
</evidence>
<protein>
    <submittedName>
        <fullName evidence="1">Uncharacterized protein</fullName>
    </submittedName>
</protein>
<keyword evidence="2" id="KW-1185">Reference proteome</keyword>